<feature type="region of interest" description="Disordered" evidence="1">
    <location>
        <begin position="84"/>
        <end position="108"/>
    </location>
</feature>
<evidence type="ECO:0000256" key="1">
    <source>
        <dbReference type="SAM" id="MobiDB-lite"/>
    </source>
</evidence>
<accession>A0A919UT53</accession>
<sequence>MVVSGLGRGSQGQAGLMINCVEAATLLNMESESQRHSVALNLRISPDFRKRLDHVASRYDSTITSVSRMALMIGLEALERLRAESPQLLPADPGTRGTAGSGESDDTT</sequence>
<dbReference type="Proteomes" id="UP000640052">
    <property type="component" value="Unassembled WGS sequence"/>
</dbReference>
<comment type="caution">
    <text evidence="2">The sequence shown here is derived from an EMBL/GenBank/DDBJ whole genome shotgun (WGS) entry which is preliminary data.</text>
</comment>
<protein>
    <submittedName>
        <fullName evidence="2">Uncharacterized protein</fullName>
    </submittedName>
</protein>
<name>A0A919UT53_9ACTN</name>
<reference evidence="2" key="1">
    <citation type="submission" date="2021-01" db="EMBL/GenBank/DDBJ databases">
        <title>Whole genome shotgun sequence of Acrocarpospora phusangensis NBRC 108782.</title>
        <authorList>
            <person name="Komaki H."/>
            <person name="Tamura T."/>
        </authorList>
    </citation>
    <scope>NUCLEOTIDE SEQUENCE</scope>
    <source>
        <strain evidence="2">NBRC 108782</strain>
    </source>
</reference>
<dbReference type="AlphaFoldDB" id="A0A919UT53"/>
<evidence type="ECO:0000313" key="2">
    <source>
        <dbReference type="EMBL" id="GIH29373.1"/>
    </source>
</evidence>
<organism evidence="2 3">
    <name type="scientific">Acrocarpospora phusangensis</name>
    <dbReference type="NCBI Taxonomy" id="1070424"/>
    <lineage>
        <taxon>Bacteria</taxon>
        <taxon>Bacillati</taxon>
        <taxon>Actinomycetota</taxon>
        <taxon>Actinomycetes</taxon>
        <taxon>Streptosporangiales</taxon>
        <taxon>Streptosporangiaceae</taxon>
        <taxon>Acrocarpospora</taxon>
    </lineage>
</organism>
<proteinExistence type="predicted"/>
<dbReference type="EMBL" id="BOOA01000122">
    <property type="protein sequence ID" value="GIH29373.1"/>
    <property type="molecule type" value="Genomic_DNA"/>
</dbReference>
<gene>
    <name evidence="2" type="ORF">Aph01nite_76830</name>
</gene>
<keyword evidence="3" id="KW-1185">Reference proteome</keyword>
<evidence type="ECO:0000313" key="3">
    <source>
        <dbReference type="Proteomes" id="UP000640052"/>
    </source>
</evidence>